<protein>
    <recommendedName>
        <fullName evidence="3">Required for respiratory growth protein 9, mitochondrial</fullName>
    </recommendedName>
</protein>
<comment type="similarity">
    <text evidence="2">Belongs to the RRG9 family.</text>
</comment>
<evidence type="ECO:0000313" key="5">
    <source>
        <dbReference type="EMBL" id="TFK34454.1"/>
    </source>
</evidence>
<dbReference type="PANTHER" id="PTHR13475">
    <property type="entry name" value="NEUGRIN"/>
    <property type="match status" value="1"/>
</dbReference>
<evidence type="ECO:0000256" key="1">
    <source>
        <dbReference type="ARBA" id="ARBA00003548"/>
    </source>
</evidence>
<reference evidence="5 6" key="1">
    <citation type="journal article" date="2019" name="Nat. Ecol. Evol.">
        <title>Megaphylogeny resolves global patterns of mushroom evolution.</title>
        <authorList>
            <person name="Varga T."/>
            <person name="Krizsan K."/>
            <person name="Foldi C."/>
            <person name="Dima B."/>
            <person name="Sanchez-Garcia M."/>
            <person name="Sanchez-Ramirez S."/>
            <person name="Szollosi G.J."/>
            <person name="Szarkandi J.G."/>
            <person name="Papp V."/>
            <person name="Albert L."/>
            <person name="Andreopoulos W."/>
            <person name="Angelini C."/>
            <person name="Antonin V."/>
            <person name="Barry K.W."/>
            <person name="Bougher N.L."/>
            <person name="Buchanan P."/>
            <person name="Buyck B."/>
            <person name="Bense V."/>
            <person name="Catcheside P."/>
            <person name="Chovatia M."/>
            <person name="Cooper J."/>
            <person name="Damon W."/>
            <person name="Desjardin D."/>
            <person name="Finy P."/>
            <person name="Geml J."/>
            <person name="Haridas S."/>
            <person name="Hughes K."/>
            <person name="Justo A."/>
            <person name="Karasinski D."/>
            <person name="Kautmanova I."/>
            <person name="Kiss B."/>
            <person name="Kocsube S."/>
            <person name="Kotiranta H."/>
            <person name="LaButti K.M."/>
            <person name="Lechner B.E."/>
            <person name="Liimatainen K."/>
            <person name="Lipzen A."/>
            <person name="Lukacs Z."/>
            <person name="Mihaltcheva S."/>
            <person name="Morgado L.N."/>
            <person name="Niskanen T."/>
            <person name="Noordeloos M.E."/>
            <person name="Ohm R.A."/>
            <person name="Ortiz-Santana B."/>
            <person name="Ovrebo C."/>
            <person name="Racz N."/>
            <person name="Riley R."/>
            <person name="Savchenko A."/>
            <person name="Shiryaev A."/>
            <person name="Soop K."/>
            <person name="Spirin V."/>
            <person name="Szebenyi C."/>
            <person name="Tomsovsky M."/>
            <person name="Tulloss R.E."/>
            <person name="Uehling J."/>
            <person name="Grigoriev I.V."/>
            <person name="Vagvolgyi C."/>
            <person name="Papp T."/>
            <person name="Martin F.M."/>
            <person name="Miettinen O."/>
            <person name="Hibbett D.S."/>
            <person name="Nagy L.G."/>
        </authorList>
    </citation>
    <scope>NUCLEOTIDE SEQUENCE [LARGE SCALE GENOMIC DNA]</scope>
    <source>
        <strain evidence="5 6">CBS 166.37</strain>
    </source>
</reference>
<dbReference type="STRING" id="68775.A0A5C3LMQ1"/>
<feature type="region of interest" description="Disordered" evidence="4">
    <location>
        <begin position="166"/>
        <end position="192"/>
    </location>
</feature>
<proteinExistence type="inferred from homology"/>
<feature type="compositionally biased region" description="Acidic residues" evidence="4">
    <location>
        <begin position="52"/>
        <end position="66"/>
    </location>
</feature>
<sequence>MASWFRLLPTELSTLCTRQSLSRLYSTLPPRPKSSKPDKWGIGASRPRSILEDDDTPIDLTEDDEVVNGARPNTPPLHLRQPPTTGTPHEWKHHREALRTRFPDGWSPPRKVSREAMDGLRQLHHLDPEKFTTPVLAAQFKVSPEAVRRILKSKWEPSSEKKARLAERERKVREEARVKISARKRREREEQEELIATNSSLERAMGLKYGGGTRGIHPRDYLKLE</sequence>
<dbReference type="EMBL" id="ML213631">
    <property type="protein sequence ID" value="TFK34454.1"/>
    <property type="molecule type" value="Genomic_DNA"/>
</dbReference>
<dbReference type="InterPro" id="IPR010487">
    <property type="entry name" value="NGRN/Rrg9"/>
</dbReference>
<evidence type="ECO:0000256" key="2">
    <source>
        <dbReference type="ARBA" id="ARBA00010895"/>
    </source>
</evidence>
<evidence type="ECO:0000256" key="3">
    <source>
        <dbReference type="ARBA" id="ARBA00013566"/>
    </source>
</evidence>
<name>A0A5C3LMQ1_9AGAR</name>
<comment type="function">
    <text evidence="1">Required for respiratory activity and maintenance and expression of the mitochondrial genome.</text>
</comment>
<dbReference type="Pfam" id="PF06413">
    <property type="entry name" value="Neugrin"/>
    <property type="match status" value="1"/>
</dbReference>
<dbReference type="PANTHER" id="PTHR13475:SF3">
    <property type="entry name" value="NEUGRIN"/>
    <property type="match status" value="1"/>
</dbReference>
<feature type="region of interest" description="Disordered" evidence="4">
    <location>
        <begin position="26"/>
        <end position="90"/>
    </location>
</feature>
<accession>A0A5C3LMQ1</accession>
<dbReference type="GO" id="GO:0005634">
    <property type="term" value="C:nucleus"/>
    <property type="evidence" value="ECO:0007669"/>
    <property type="project" value="TreeGrafter"/>
</dbReference>
<evidence type="ECO:0000256" key="4">
    <source>
        <dbReference type="SAM" id="MobiDB-lite"/>
    </source>
</evidence>
<feature type="compositionally biased region" description="Basic and acidic residues" evidence="4">
    <location>
        <begin position="166"/>
        <end position="178"/>
    </location>
</feature>
<organism evidence="5 6">
    <name type="scientific">Crucibulum laeve</name>
    <dbReference type="NCBI Taxonomy" id="68775"/>
    <lineage>
        <taxon>Eukaryota</taxon>
        <taxon>Fungi</taxon>
        <taxon>Dikarya</taxon>
        <taxon>Basidiomycota</taxon>
        <taxon>Agaricomycotina</taxon>
        <taxon>Agaricomycetes</taxon>
        <taxon>Agaricomycetidae</taxon>
        <taxon>Agaricales</taxon>
        <taxon>Agaricineae</taxon>
        <taxon>Nidulariaceae</taxon>
        <taxon>Crucibulum</taxon>
    </lineage>
</organism>
<keyword evidence="6" id="KW-1185">Reference proteome</keyword>
<gene>
    <name evidence="5" type="ORF">BDQ12DRAFT_367108</name>
</gene>
<evidence type="ECO:0000313" key="6">
    <source>
        <dbReference type="Proteomes" id="UP000308652"/>
    </source>
</evidence>
<dbReference type="Proteomes" id="UP000308652">
    <property type="component" value="Unassembled WGS sequence"/>
</dbReference>
<dbReference type="OrthoDB" id="5578174at2759"/>
<dbReference type="AlphaFoldDB" id="A0A5C3LMQ1"/>
<feature type="region of interest" description="Disordered" evidence="4">
    <location>
        <begin position="206"/>
        <end position="225"/>
    </location>
</feature>